<proteinExistence type="predicted"/>
<dbReference type="Ensembl" id="ENSKMAT00000023421.1">
    <property type="protein sequence ID" value="ENSKMAP00000023126.1"/>
    <property type="gene ID" value="ENSKMAG00000017158.1"/>
</dbReference>
<protein>
    <submittedName>
        <fullName evidence="1">Uncharacterized protein</fullName>
    </submittedName>
</protein>
<organism evidence="1 2">
    <name type="scientific">Kryptolebias marmoratus</name>
    <name type="common">Mangrove killifish</name>
    <name type="synonym">Rivulus marmoratus</name>
    <dbReference type="NCBI Taxonomy" id="37003"/>
    <lineage>
        <taxon>Eukaryota</taxon>
        <taxon>Metazoa</taxon>
        <taxon>Chordata</taxon>
        <taxon>Craniata</taxon>
        <taxon>Vertebrata</taxon>
        <taxon>Euteleostomi</taxon>
        <taxon>Actinopterygii</taxon>
        <taxon>Neopterygii</taxon>
        <taxon>Teleostei</taxon>
        <taxon>Neoteleostei</taxon>
        <taxon>Acanthomorphata</taxon>
        <taxon>Ovalentaria</taxon>
        <taxon>Atherinomorphae</taxon>
        <taxon>Cyprinodontiformes</taxon>
        <taxon>Rivulidae</taxon>
        <taxon>Kryptolebias</taxon>
    </lineage>
</organism>
<reference evidence="1" key="2">
    <citation type="submission" date="2025-09" db="UniProtKB">
        <authorList>
            <consortium name="Ensembl"/>
        </authorList>
    </citation>
    <scope>IDENTIFICATION</scope>
</reference>
<keyword evidence="2" id="KW-1185">Reference proteome</keyword>
<dbReference type="OMA" id="LRWKWEL"/>
<sequence>ATLTTSSAVPVRGGWPPSTAVRTYLCAACCSRSSGFSRTSSANLFPSVWVWTSR</sequence>
<dbReference type="Proteomes" id="UP000264800">
    <property type="component" value="Unplaced"/>
</dbReference>
<evidence type="ECO:0000313" key="2">
    <source>
        <dbReference type="Proteomes" id="UP000264800"/>
    </source>
</evidence>
<dbReference type="GeneTree" id="ENSGT00940000177513"/>
<reference evidence="1" key="1">
    <citation type="submission" date="2025-08" db="UniProtKB">
        <authorList>
            <consortium name="Ensembl"/>
        </authorList>
    </citation>
    <scope>IDENTIFICATION</scope>
</reference>
<dbReference type="AlphaFoldDB" id="A0A3Q3B2K8"/>
<name>A0A3Q3B2K8_KRYMA</name>
<accession>A0A3Q3B2K8</accession>
<evidence type="ECO:0000313" key="1">
    <source>
        <dbReference type="Ensembl" id="ENSKMAP00000023126.1"/>
    </source>
</evidence>